<dbReference type="Pfam" id="PF11377">
    <property type="entry name" value="DUF3180"/>
    <property type="match status" value="1"/>
</dbReference>
<accession>A0ABY1I2J6</accession>
<protein>
    <recommendedName>
        <fullName evidence="5">DUF3180 domain-containing protein</fullName>
    </recommendedName>
</protein>
<dbReference type="EMBL" id="FQYL01000002">
    <property type="protein sequence ID" value="SHI50524.1"/>
    <property type="molecule type" value="Genomic_DNA"/>
</dbReference>
<evidence type="ECO:0000256" key="1">
    <source>
        <dbReference type="SAM" id="MobiDB-lite"/>
    </source>
</evidence>
<feature type="compositionally biased region" description="Low complexity" evidence="1">
    <location>
        <begin position="153"/>
        <end position="170"/>
    </location>
</feature>
<proteinExistence type="predicted"/>
<dbReference type="RefSeq" id="WP_143163821.1">
    <property type="nucleotide sequence ID" value="NZ_FQYL01000002.1"/>
</dbReference>
<evidence type="ECO:0000256" key="2">
    <source>
        <dbReference type="SAM" id="Phobius"/>
    </source>
</evidence>
<sequence length="206" mass="20950">MRRTRWTVVLACFATTTALSLVAFDLTLRNRGWVPALTAWGAATGAVIAVVILIAGLAVRRLRAKQATWITPTGAAATAAGAQASALAGSCIGGVYAGGLVCALLAPASPAMSDLALTSGLCLVACAVWCGVGLLVEHWCAIDSSDDDDDRPTGPARSGGAATPGAAACAPPRPGAGVVLSLLLWDERTATAPRAWWEFLRGRGDP</sequence>
<organism evidence="3 4">
    <name type="scientific">Actinomyces denticolens</name>
    <dbReference type="NCBI Taxonomy" id="52767"/>
    <lineage>
        <taxon>Bacteria</taxon>
        <taxon>Bacillati</taxon>
        <taxon>Actinomycetota</taxon>
        <taxon>Actinomycetes</taxon>
        <taxon>Actinomycetales</taxon>
        <taxon>Actinomycetaceae</taxon>
        <taxon>Actinomyces</taxon>
    </lineage>
</organism>
<evidence type="ECO:0000313" key="4">
    <source>
        <dbReference type="Proteomes" id="UP000184390"/>
    </source>
</evidence>
<keyword evidence="2" id="KW-0472">Membrane</keyword>
<evidence type="ECO:0000313" key="3">
    <source>
        <dbReference type="EMBL" id="SHI50524.1"/>
    </source>
</evidence>
<keyword evidence="2" id="KW-1133">Transmembrane helix</keyword>
<name>A0ABY1I2J6_9ACTO</name>
<keyword evidence="4" id="KW-1185">Reference proteome</keyword>
<evidence type="ECO:0008006" key="5">
    <source>
        <dbReference type="Google" id="ProtNLM"/>
    </source>
</evidence>
<keyword evidence="2" id="KW-0812">Transmembrane</keyword>
<feature type="region of interest" description="Disordered" evidence="1">
    <location>
        <begin position="146"/>
        <end position="170"/>
    </location>
</feature>
<dbReference type="InterPro" id="IPR021517">
    <property type="entry name" value="DUF3180"/>
</dbReference>
<feature type="transmembrane region" description="Helical" evidence="2">
    <location>
        <begin position="39"/>
        <end position="59"/>
    </location>
</feature>
<reference evidence="3 4" key="1">
    <citation type="submission" date="2016-11" db="EMBL/GenBank/DDBJ databases">
        <authorList>
            <person name="Varghese N."/>
            <person name="Submissions S."/>
        </authorList>
    </citation>
    <scope>NUCLEOTIDE SEQUENCE [LARGE SCALE GENOMIC DNA]</scope>
    <source>
        <strain evidence="3 4">PA</strain>
    </source>
</reference>
<dbReference type="Proteomes" id="UP000184390">
    <property type="component" value="Unassembled WGS sequence"/>
</dbReference>
<comment type="caution">
    <text evidence="3">The sequence shown here is derived from an EMBL/GenBank/DDBJ whole genome shotgun (WGS) entry which is preliminary data.</text>
</comment>
<feature type="transmembrane region" description="Helical" evidence="2">
    <location>
        <begin position="115"/>
        <end position="136"/>
    </location>
</feature>
<gene>
    <name evidence="3" type="ORF">SAMN05216246_102298</name>
</gene>
<feature type="transmembrane region" description="Helical" evidence="2">
    <location>
        <begin position="86"/>
        <end position="109"/>
    </location>
</feature>